<evidence type="ECO:0000256" key="1">
    <source>
        <dbReference type="ARBA" id="ARBA00022676"/>
    </source>
</evidence>
<sequence length="376" mass="40369">MRVLIVSDCYAPRLGGIETQVRDLARNLLAAGHEPAVVTATPDGPGRGRSVEGPDGFPVFRTTVPLPGELPVHPRGRREIEAVMERWRPEVVHAHVGIVSPFAWSGIAAARRQGLPLAVTFHCVLGPWARAGAALGPLSPVSRWRGIADITAVSSMLAREVERAGARGGVTVLPNGITLDHWRLERPDGPDGPRPLRVVASLRWIERKRPLQVVRAFTAAVERSGADAVLEMYGDGPLRDRLAQEAADSPVADRITLVGRLERSELARAFTRADIYLQTSPADSFGISVLEARAAGLAVVALGSSGVADFITDGVEGLLADDDAGLASALTALLEDPALLARMKEHNHAVAPPLQWGDVVERNVEAYRRAIALRRR</sequence>
<evidence type="ECO:0000259" key="4">
    <source>
        <dbReference type="Pfam" id="PF13439"/>
    </source>
</evidence>
<reference evidence="5 6" key="1">
    <citation type="submission" date="2018-11" db="EMBL/GenBank/DDBJ databases">
        <title>Genomes From Bacteria Associated with the Canine Oral Cavity: a Test Case for Automated Genome-Based Taxonomic Assignment.</title>
        <authorList>
            <person name="Coil D.A."/>
            <person name="Jospin G."/>
            <person name="Darling A.E."/>
            <person name="Wallis C."/>
            <person name="Davis I.J."/>
            <person name="Harris S."/>
            <person name="Eisen J.A."/>
            <person name="Holcombe L.J."/>
            <person name="O'Flynn C."/>
        </authorList>
    </citation>
    <scope>NUCLEOTIDE SEQUENCE [LARGE SCALE GENOMIC DNA]</scope>
    <source>
        <strain evidence="5 6">OH5050</strain>
    </source>
</reference>
<dbReference type="GO" id="GO:0016757">
    <property type="term" value="F:glycosyltransferase activity"/>
    <property type="evidence" value="ECO:0007669"/>
    <property type="project" value="UniProtKB-KW"/>
</dbReference>
<proteinExistence type="predicted"/>
<dbReference type="OrthoDB" id="9802525at2"/>
<keyword evidence="6" id="KW-1185">Reference proteome</keyword>
<evidence type="ECO:0000256" key="2">
    <source>
        <dbReference type="ARBA" id="ARBA00022679"/>
    </source>
</evidence>
<dbReference type="GO" id="GO:1901137">
    <property type="term" value="P:carbohydrate derivative biosynthetic process"/>
    <property type="evidence" value="ECO:0007669"/>
    <property type="project" value="UniProtKB-ARBA"/>
</dbReference>
<organism evidence="5 6">
    <name type="scientific">Actinomyces bowdenii</name>
    <dbReference type="NCBI Taxonomy" id="131109"/>
    <lineage>
        <taxon>Bacteria</taxon>
        <taxon>Bacillati</taxon>
        <taxon>Actinomycetota</taxon>
        <taxon>Actinomycetes</taxon>
        <taxon>Actinomycetales</taxon>
        <taxon>Actinomycetaceae</taxon>
        <taxon>Actinomyces</taxon>
    </lineage>
</organism>
<dbReference type="InterPro" id="IPR028098">
    <property type="entry name" value="Glyco_trans_4-like_N"/>
</dbReference>
<dbReference type="AlphaFoldDB" id="A0A3P1V840"/>
<dbReference type="Pfam" id="PF13439">
    <property type="entry name" value="Glyco_transf_4"/>
    <property type="match status" value="1"/>
</dbReference>
<dbReference type="PANTHER" id="PTHR45947:SF13">
    <property type="entry name" value="TRANSFERASE"/>
    <property type="match status" value="1"/>
</dbReference>
<keyword evidence="2 5" id="KW-0808">Transferase</keyword>
<protein>
    <submittedName>
        <fullName evidence="5">Glycosyltransferase family 1 protein</fullName>
    </submittedName>
</protein>
<keyword evidence="1" id="KW-0328">Glycosyltransferase</keyword>
<dbReference type="Proteomes" id="UP000271272">
    <property type="component" value="Unassembled WGS sequence"/>
</dbReference>
<evidence type="ECO:0000313" key="6">
    <source>
        <dbReference type="Proteomes" id="UP000271272"/>
    </source>
</evidence>
<feature type="domain" description="Glycosyltransferase subfamily 4-like N-terminal" evidence="4">
    <location>
        <begin position="15"/>
        <end position="180"/>
    </location>
</feature>
<dbReference type="InterPro" id="IPR001296">
    <property type="entry name" value="Glyco_trans_1"/>
</dbReference>
<feature type="domain" description="Glycosyl transferase family 1" evidence="3">
    <location>
        <begin position="203"/>
        <end position="346"/>
    </location>
</feature>
<dbReference type="Pfam" id="PF00534">
    <property type="entry name" value="Glycos_transf_1"/>
    <property type="match status" value="1"/>
</dbReference>
<dbReference type="RefSeq" id="WP_124933403.1">
    <property type="nucleotide sequence ID" value="NZ_RQZC01000005.1"/>
</dbReference>
<comment type="caution">
    <text evidence="5">The sequence shown here is derived from an EMBL/GenBank/DDBJ whole genome shotgun (WGS) entry which is preliminary data.</text>
</comment>
<name>A0A3P1V840_9ACTO</name>
<gene>
    <name evidence="5" type="ORF">EII10_04930</name>
</gene>
<dbReference type="EMBL" id="RQZC01000005">
    <property type="protein sequence ID" value="RRD29670.1"/>
    <property type="molecule type" value="Genomic_DNA"/>
</dbReference>
<dbReference type="InterPro" id="IPR050194">
    <property type="entry name" value="Glycosyltransferase_grp1"/>
</dbReference>
<dbReference type="PANTHER" id="PTHR45947">
    <property type="entry name" value="SULFOQUINOVOSYL TRANSFERASE SQD2"/>
    <property type="match status" value="1"/>
</dbReference>
<accession>A0A3P1V840</accession>
<evidence type="ECO:0000313" key="5">
    <source>
        <dbReference type="EMBL" id="RRD29670.1"/>
    </source>
</evidence>
<evidence type="ECO:0000259" key="3">
    <source>
        <dbReference type="Pfam" id="PF00534"/>
    </source>
</evidence>
<dbReference type="SUPFAM" id="SSF53756">
    <property type="entry name" value="UDP-Glycosyltransferase/glycogen phosphorylase"/>
    <property type="match status" value="1"/>
</dbReference>
<dbReference type="Gene3D" id="3.40.50.2000">
    <property type="entry name" value="Glycogen Phosphorylase B"/>
    <property type="match status" value="2"/>
</dbReference>